<dbReference type="EMBL" id="CP002788">
    <property type="protein sequence ID" value="AEF43078.1"/>
    <property type="molecule type" value="Genomic_DNA"/>
</dbReference>
<accession>F6ESF8</accession>
<proteinExistence type="predicted"/>
<organism evidence="1 2">
    <name type="scientific">Hoyosella subflava (strain DSM 45089 / JCM 17490 / NBRC 109087 / DQS3-9A1)</name>
    <name type="common">Amycolicicoccus subflavus</name>
    <dbReference type="NCBI Taxonomy" id="443218"/>
    <lineage>
        <taxon>Bacteria</taxon>
        <taxon>Bacillati</taxon>
        <taxon>Actinomycetota</taxon>
        <taxon>Actinomycetes</taxon>
        <taxon>Mycobacteriales</taxon>
        <taxon>Hoyosellaceae</taxon>
        <taxon>Hoyosella</taxon>
    </lineage>
</organism>
<reference evidence="1 2" key="1">
    <citation type="journal article" date="2011" name="J. Bacteriol.">
        <title>Complete genome sequence of Amycolicicoccus subflavus DQS3-9A1T, an actinomycete isolated from crude oil-polluted soil.</title>
        <authorList>
            <person name="Cai M."/>
            <person name="Chen W.M."/>
            <person name="Nie Y."/>
            <person name="Chi C.Q."/>
            <person name="Wang Y.N."/>
            <person name="Tang Y.Q."/>
            <person name="Li G.Y."/>
            <person name="Wu X.L."/>
        </authorList>
    </citation>
    <scope>NUCLEOTIDE SEQUENCE [LARGE SCALE GENOMIC DNA]</scope>
    <source>
        <strain evidence="2">DSM 45089 / DQS3-9A1</strain>
        <plasmid evidence="1 2">pAS9A-2</plasmid>
    </source>
</reference>
<dbReference type="HOGENOM" id="CLU_3246302_0_0_11"/>
<dbReference type="KEGG" id="asd:AS9A_P20034"/>
<protein>
    <submittedName>
        <fullName evidence="1">Uncharacterized protein</fullName>
    </submittedName>
</protein>
<dbReference type="Proteomes" id="UP000009235">
    <property type="component" value="Plasmid pAS9A-2"/>
</dbReference>
<gene>
    <name evidence="1" type="ordered locus">AS9A_P20034</name>
</gene>
<sequence length="42" mass="4949">MQCAQYRACAECGYSRGIATHTVFWLKTLKRYEGMRYPQNCL</sequence>
<geneLocation type="plasmid" evidence="1 2">
    <name>pAS9A-2</name>
</geneLocation>
<evidence type="ECO:0000313" key="2">
    <source>
        <dbReference type="Proteomes" id="UP000009235"/>
    </source>
</evidence>
<keyword evidence="1" id="KW-0614">Plasmid</keyword>
<keyword evidence="2" id="KW-1185">Reference proteome</keyword>
<dbReference type="AlphaFoldDB" id="F6ESF8"/>
<evidence type="ECO:0000313" key="1">
    <source>
        <dbReference type="EMBL" id="AEF43078.1"/>
    </source>
</evidence>
<name>F6ESF8_HOYSD</name>